<evidence type="ECO:0000313" key="2">
    <source>
        <dbReference type="EMBL" id="RDL36014.1"/>
    </source>
</evidence>
<protein>
    <recommendedName>
        <fullName evidence="1">DUF1996 domain-containing protein</fullName>
    </recommendedName>
</protein>
<dbReference type="RefSeq" id="XP_031868670.1">
    <property type="nucleotide sequence ID" value="XM_032015249.1"/>
</dbReference>
<dbReference type="AlphaFoldDB" id="A0A370TKG6"/>
<gene>
    <name evidence="2" type="ORF">BP5553_06626</name>
</gene>
<proteinExistence type="predicted"/>
<dbReference type="PANTHER" id="PTHR43662:SF3">
    <property type="entry name" value="DOMAIN PROTEIN, PUTATIVE (AFU_ORTHOLOGUE AFUA_6G11970)-RELATED"/>
    <property type="match status" value="1"/>
</dbReference>
<reference evidence="2 3" key="1">
    <citation type="journal article" date="2018" name="IMA Fungus">
        <title>IMA Genome-F 9: Draft genome sequence of Annulohypoxylon stygium, Aspergillus mulundensis, Berkeleyomyces basicola (syn. Thielaviopsis basicola), Ceratocystis smalleyi, two Cercospora beticola strains, Coleophoma cylindrospora, Fusarium fracticaudum, Phialophora cf. hyalina, and Morchella septimelata.</title>
        <authorList>
            <person name="Wingfield B.D."/>
            <person name="Bills G.F."/>
            <person name="Dong Y."/>
            <person name="Huang W."/>
            <person name="Nel W.J."/>
            <person name="Swalarsk-Parry B.S."/>
            <person name="Vaghefi N."/>
            <person name="Wilken P.M."/>
            <person name="An Z."/>
            <person name="de Beer Z.W."/>
            <person name="De Vos L."/>
            <person name="Chen L."/>
            <person name="Duong T.A."/>
            <person name="Gao Y."/>
            <person name="Hammerbacher A."/>
            <person name="Kikkert J.R."/>
            <person name="Li Y."/>
            <person name="Li H."/>
            <person name="Li K."/>
            <person name="Li Q."/>
            <person name="Liu X."/>
            <person name="Ma X."/>
            <person name="Naidoo K."/>
            <person name="Pethybridge S.J."/>
            <person name="Sun J."/>
            <person name="Steenkamp E.T."/>
            <person name="van der Nest M.A."/>
            <person name="van Wyk S."/>
            <person name="Wingfield M.J."/>
            <person name="Xiong C."/>
            <person name="Yue Q."/>
            <person name="Zhang X."/>
        </authorList>
    </citation>
    <scope>NUCLEOTIDE SEQUENCE [LARGE SCALE GENOMIC DNA]</scope>
    <source>
        <strain evidence="2 3">BP 5553</strain>
    </source>
</reference>
<keyword evidence="3" id="KW-1185">Reference proteome</keyword>
<dbReference type="InterPro" id="IPR018535">
    <property type="entry name" value="DUF1996"/>
</dbReference>
<evidence type="ECO:0000259" key="1">
    <source>
        <dbReference type="Pfam" id="PF09362"/>
    </source>
</evidence>
<dbReference type="GeneID" id="43599475"/>
<feature type="domain" description="DUF1996" evidence="1">
    <location>
        <begin position="15"/>
        <end position="145"/>
    </location>
</feature>
<comment type="caution">
    <text evidence="2">The sequence shown here is derived from an EMBL/GenBank/DDBJ whole genome shotgun (WGS) entry which is preliminary data.</text>
</comment>
<organism evidence="2 3">
    <name type="scientific">Venustampulla echinocandica</name>
    <dbReference type="NCBI Taxonomy" id="2656787"/>
    <lineage>
        <taxon>Eukaryota</taxon>
        <taxon>Fungi</taxon>
        <taxon>Dikarya</taxon>
        <taxon>Ascomycota</taxon>
        <taxon>Pezizomycotina</taxon>
        <taxon>Leotiomycetes</taxon>
        <taxon>Helotiales</taxon>
        <taxon>Pleuroascaceae</taxon>
        <taxon>Venustampulla</taxon>
    </lineage>
</organism>
<evidence type="ECO:0000313" key="3">
    <source>
        <dbReference type="Proteomes" id="UP000254866"/>
    </source>
</evidence>
<dbReference type="OrthoDB" id="74764at2759"/>
<dbReference type="STRING" id="2656787.A0A370TKG6"/>
<dbReference type="Proteomes" id="UP000254866">
    <property type="component" value="Unassembled WGS sequence"/>
</dbReference>
<name>A0A370TKG6_9HELO</name>
<dbReference type="EMBL" id="NPIC01000005">
    <property type="protein sequence ID" value="RDL36014.1"/>
    <property type="molecule type" value="Genomic_DNA"/>
</dbReference>
<accession>A0A370TKG6</accession>
<dbReference type="Pfam" id="PF09362">
    <property type="entry name" value="DUF1996"/>
    <property type="match status" value="1"/>
</dbReference>
<sequence>MSCHVRSGRLPNRARLITFRCFDKNFGGENGALGTGADTMELPNKACLGGIRANVFFPTCWDGKNLDSANHKDHVAYPSSGSFESNGPCPSTHPVKIPQILYEAVWETRAFNDKSEWPTDGSQPFVFSMGDPTGFGQHADYIFGWKGASLQKAMDANCNVDWPQLKSQSTADANK</sequence>
<dbReference type="PANTHER" id="PTHR43662">
    <property type="match status" value="1"/>
</dbReference>